<dbReference type="Gramene" id="KJB80937">
    <property type="protein sequence ID" value="KJB80937"/>
    <property type="gene ID" value="B456_013G122800"/>
</dbReference>
<name>A0A0D2SCQ0_GOSRA</name>
<keyword evidence="4" id="KW-1185">Reference proteome</keyword>
<dbReference type="PANTHER" id="PTHR11223:SF3">
    <property type="entry name" value="EXPORTIN-5"/>
    <property type="match status" value="1"/>
</dbReference>
<dbReference type="Proteomes" id="UP000032304">
    <property type="component" value="Chromosome 13"/>
</dbReference>
<evidence type="ECO:0000313" key="4">
    <source>
        <dbReference type="Proteomes" id="UP000032304"/>
    </source>
</evidence>
<feature type="domain" description="Exportin-1/Importin-beta-like" evidence="1">
    <location>
        <begin position="109"/>
        <end position="267"/>
    </location>
</feature>
<dbReference type="GO" id="GO:0006611">
    <property type="term" value="P:protein export from nucleus"/>
    <property type="evidence" value="ECO:0007669"/>
    <property type="project" value="InterPro"/>
</dbReference>
<dbReference type="InterPro" id="IPR016024">
    <property type="entry name" value="ARM-type_fold"/>
</dbReference>
<dbReference type="InterPro" id="IPR013598">
    <property type="entry name" value="Exportin-1/Importin-b-like"/>
</dbReference>
<evidence type="ECO:0000259" key="1">
    <source>
        <dbReference type="Pfam" id="PF08389"/>
    </source>
</evidence>
<proteinExistence type="predicted"/>
<dbReference type="GO" id="GO:0005634">
    <property type="term" value="C:nucleus"/>
    <property type="evidence" value="ECO:0007669"/>
    <property type="project" value="TreeGrafter"/>
</dbReference>
<dbReference type="GO" id="GO:0003723">
    <property type="term" value="F:RNA binding"/>
    <property type="evidence" value="ECO:0007669"/>
    <property type="project" value="TreeGrafter"/>
</dbReference>
<reference evidence="3 4" key="1">
    <citation type="journal article" date="2012" name="Nature">
        <title>Repeated polyploidization of Gossypium genomes and the evolution of spinnable cotton fibres.</title>
        <authorList>
            <person name="Paterson A.H."/>
            <person name="Wendel J.F."/>
            <person name="Gundlach H."/>
            <person name="Guo H."/>
            <person name="Jenkins J."/>
            <person name="Jin D."/>
            <person name="Llewellyn D."/>
            <person name="Showmaker K.C."/>
            <person name="Shu S."/>
            <person name="Udall J."/>
            <person name="Yoo M.J."/>
            <person name="Byers R."/>
            <person name="Chen W."/>
            <person name="Doron-Faigenboim A."/>
            <person name="Duke M.V."/>
            <person name="Gong L."/>
            <person name="Grimwood J."/>
            <person name="Grover C."/>
            <person name="Grupp K."/>
            <person name="Hu G."/>
            <person name="Lee T.H."/>
            <person name="Li J."/>
            <person name="Lin L."/>
            <person name="Liu T."/>
            <person name="Marler B.S."/>
            <person name="Page J.T."/>
            <person name="Roberts A.W."/>
            <person name="Romanel E."/>
            <person name="Sanders W.S."/>
            <person name="Szadkowski E."/>
            <person name="Tan X."/>
            <person name="Tang H."/>
            <person name="Xu C."/>
            <person name="Wang J."/>
            <person name="Wang Z."/>
            <person name="Zhang D."/>
            <person name="Zhang L."/>
            <person name="Ashrafi H."/>
            <person name="Bedon F."/>
            <person name="Bowers J.E."/>
            <person name="Brubaker C.L."/>
            <person name="Chee P.W."/>
            <person name="Das S."/>
            <person name="Gingle A.R."/>
            <person name="Haigler C.H."/>
            <person name="Harker D."/>
            <person name="Hoffmann L.V."/>
            <person name="Hovav R."/>
            <person name="Jones D.C."/>
            <person name="Lemke C."/>
            <person name="Mansoor S."/>
            <person name="ur Rahman M."/>
            <person name="Rainville L.N."/>
            <person name="Rambani A."/>
            <person name="Reddy U.K."/>
            <person name="Rong J.K."/>
            <person name="Saranga Y."/>
            <person name="Scheffler B.E."/>
            <person name="Scheffler J.A."/>
            <person name="Stelly D.M."/>
            <person name="Triplett B.A."/>
            <person name="Van Deynze A."/>
            <person name="Vaslin M.F."/>
            <person name="Waghmare V.N."/>
            <person name="Walford S.A."/>
            <person name="Wright R.J."/>
            <person name="Zaki E.A."/>
            <person name="Zhang T."/>
            <person name="Dennis E.S."/>
            <person name="Mayer K.F."/>
            <person name="Peterson D.G."/>
            <person name="Rokhsar D.S."/>
            <person name="Wang X."/>
            <person name="Schmutz J."/>
        </authorList>
    </citation>
    <scope>NUCLEOTIDE SEQUENCE [LARGE SCALE GENOMIC DNA]</scope>
</reference>
<accession>A0A0D2SCQ0</accession>
<dbReference type="PANTHER" id="PTHR11223">
    <property type="entry name" value="EXPORTIN 1/5"/>
    <property type="match status" value="1"/>
</dbReference>
<feature type="domain" description="Exportin-5 C-terminal" evidence="2">
    <location>
        <begin position="316"/>
        <end position="1174"/>
    </location>
</feature>
<dbReference type="Gene3D" id="1.25.10.10">
    <property type="entry name" value="Leucine-rich Repeat Variant"/>
    <property type="match status" value="1"/>
</dbReference>
<dbReference type="GO" id="GO:0005737">
    <property type="term" value="C:cytoplasm"/>
    <property type="evidence" value="ECO:0007669"/>
    <property type="project" value="TreeGrafter"/>
</dbReference>
<dbReference type="GO" id="GO:0042565">
    <property type="term" value="C:RNA nuclear export complex"/>
    <property type="evidence" value="ECO:0007669"/>
    <property type="project" value="TreeGrafter"/>
</dbReference>
<dbReference type="Pfam" id="PF08389">
    <property type="entry name" value="Xpo1"/>
    <property type="match status" value="1"/>
</dbReference>
<dbReference type="GO" id="GO:0006405">
    <property type="term" value="P:RNA export from nucleus"/>
    <property type="evidence" value="ECO:0007669"/>
    <property type="project" value="TreeGrafter"/>
</dbReference>
<organism evidence="3 4">
    <name type="scientific">Gossypium raimondii</name>
    <name type="common">Peruvian cotton</name>
    <name type="synonym">Gossypium klotzschianum subsp. raimondii</name>
    <dbReference type="NCBI Taxonomy" id="29730"/>
    <lineage>
        <taxon>Eukaryota</taxon>
        <taxon>Viridiplantae</taxon>
        <taxon>Streptophyta</taxon>
        <taxon>Embryophyta</taxon>
        <taxon>Tracheophyta</taxon>
        <taxon>Spermatophyta</taxon>
        <taxon>Magnoliopsida</taxon>
        <taxon>eudicotyledons</taxon>
        <taxon>Gunneridae</taxon>
        <taxon>Pentapetalae</taxon>
        <taxon>rosids</taxon>
        <taxon>malvids</taxon>
        <taxon>Malvales</taxon>
        <taxon>Malvaceae</taxon>
        <taxon>Malvoideae</taxon>
        <taxon>Gossypium</taxon>
    </lineage>
</organism>
<dbReference type="SUPFAM" id="SSF48371">
    <property type="entry name" value="ARM repeat"/>
    <property type="match status" value="1"/>
</dbReference>
<evidence type="ECO:0000259" key="2">
    <source>
        <dbReference type="Pfam" id="PF19273"/>
    </source>
</evidence>
<dbReference type="InterPro" id="IPR011989">
    <property type="entry name" value="ARM-like"/>
</dbReference>
<dbReference type="AlphaFoldDB" id="A0A0D2SCQ0"/>
<protein>
    <submittedName>
        <fullName evidence="3">Uncharacterized protein</fullName>
    </submittedName>
</protein>
<evidence type="ECO:0000313" key="3">
    <source>
        <dbReference type="EMBL" id="KJB80937.1"/>
    </source>
</evidence>
<dbReference type="GO" id="GO:0005049">
    <property type="term" value="F:nuclear export signal receptor activity"/>
    <property type="evidence" value="ECO:0007669"/>
    <property type="project" value="InterPro"/>
</dbReference>
<dbReference type="InterPro" id="IPR045478">
    <property type="entry name" value="Exportin-5_C"/>
</dbReference>
<dbReference type="Pfam" id="PF19273">
    <property type="entry name" value="Exportin-5"/>
    <property type="match status" value="1"/>
</dbReference>
<sequence>MDEGNNKSIANNVARAIVAAFDWNSTPDARKAAVSYLESIKAGDIRVLANTSFCLVKKDWSSEIRLHAFKMLQHLVRFRWEEFGPLEHRNFANATFELMSEIADNCEEWALKSQTAALVAEIVRREFLNLWQELLPSLVSLSSKGPVQAELVSMMLRWLPEDITVHNEDLEGDRRRLLLRGLTQSLPEILPLLYTLLERHFGAAMNEVGRQQLDIAKQHAAAVTATLNAVNAYAEWAPLSNLSKYGIIHGCGFLLSSPDFHLHACEFFKLVSPRKRPVDDSASDFDSAMSSIIQILMNVSREFLVRSSPAGGAIDESDYEFVEYVCESMVSLGSSNLQCIVGDSTTFSLYLQQMLGFFQHFKLALHYKSLQFWLVLLRDAMSKPKLSVHSSGDGLTATNVDSTLAQVDEEKRKILSFLNDDICSTILDISFQRMLKKEKLMTETALSPGILELWSDDFESKGDFGQYRSRLFELIKFIASNKPLVAGAKVSVRIIMIIKSLLNSPMPAQDLAVMESMQMALENVVISIFDGSNEFAGGSSEVHLALCRIFEGLLRELLSLNWTEPALVEVLGHYLEAMGPFLKYFPDAVASVINKLFELLNSLPFIVKDPSTSSARHARLQICTSFIRIAKAADKSILPHMKGIADMMACLQREGRLLRSEHNLLGEAFLVMASTAGIQQQQEVLAWLLEPLSQQWIQIEWQNNYLSEPLGLVGLCSERAFMWSLFHTVTFFEKALKRSGTRKGNSNLQNSSTAISTPHPLASHLPWMLPPLLKLLRGIHSLWSPSVFQMLPGEIKAAMSMSDVEQSSLLGGGNPKLSKGALTFVDGSQFDMNKEGYIKPNEADIRNWLKGIRDSGYNVLGLSTTIGDPFFKCIDIDFVALTLIENIRSMEFRHTRLLVHSILIPLIKSCPLDMWEVWLERLLHPLFVHCQQALSCSWSSLLHEGRANVPDNHGILTGSDLKVEVMEEKLLRDLTREICSLLSTIASSGLNASLPSLEHAGHVGRVDTSSLKDLDAFASSSMASFLLKHKSLAIPVLQISLEAFSWTDSEAVTKVCAFSAAVVLLAIFTNNVDLREYVSRDLFSAVIQGLALESNAVISADLVSLCRDIFIYLCNRDPGPRKILLSLPCISPNDLHAFEEALTKTASPKEQKQLMKSFLLLATGNNLKALAAQKCVNIITNVTGKHSIFH</sequence>
<dbReference type="InterPro" id="IPR045065">
    <property type="entry name" value="XPO1/5"/>
</dbReference>
<gene>
    <name evidence="3" type="ORF">B456_013G122800</name>
</gene>
<dbReference type="EMBL" id="CM001752">
    <property type="protein sequence ID" value="KJB80937.1"/>
    <property type="molecule type" value="Genomic_DNA"/>
</dbReference>